<proteinExistence type="predicted"/>
<sequence>MKPQLYPVQAILILRPLQQKKKKLVLMNLRSARIRGVVKLSQRWRIMKLPAVTTPDLLFFMIG</sequence>
<dbReference type="AlphaFoldDB" id="A0A9I9CU51"/>
<evidence type="ECO:0000313" key="1">
    <source>
        <dbReference type="EnsemblPlants" id="MELO3C008527.2.1"/>
    </source>
</evidence>
<protein>
    <submittedName>
        <fullName evidence="1">Uncharacterized protein</fullName>
    </submittedName>
</protein>
<reference evidence="1" key="1">
    <citation type="submission" date="2023-03" db="UniProtKB">
        <authorList>
            <consortium name="EnsemblPlants"/>
        </authorList>
    </citation>
    <scope>IDENTIFICATION</scope>
</reference>
<organism evidence="1">
    <name type="scientific">Cucumis melo</name>
    <name type="common">Muskmelon</name>
    <dbReference type="NCBI Taxonomy" id="3656"/>
    <lineage>
        <taxon>Eukaryota</taxon>
        <taxon>Viridiplantae</taxon>
        <taxon>Streptophyta</taxon>
        <taxon>Embryophyta</taxon>
        <taxon>Tracheophyta</taxon>
        <taxon>Spermatophyta</taxon>
        <taxon>Magnoliopsida</taxon>
        <taxon>eudicotyledons</taxon>
        <taxon>Gunneridae</taxon>
        <taxon>Pentapetalae</taxon>
        <taxon>rosids</taxon>
        <taxon>fabids</taxon>
        <taxon>Cucurbitales</taxon>
        <taxon>Cucurbitaceae</taxon>
        <taxon>Benincaseae</taxon>
        <taxon>Cucumis</taxon>
    </lineage>
</organism>
<dbReference type="Gramene" id="MELO3C008527.2.1">
    <property type="protein sequence ID" value="MELO3C008527.2.1"/>
    <property type="gene ID" value="MELO3C008527.2"/>
</dbReference>
<accession>A0A9I9CU51</accession>
<name>A0A9I9CU51_CUCME</name>
<dbReference type="EnsemblPlants" id="MELO3C008527.2.1">
    <property type="protein sequence ID" value="MELO3C008527.2.1"/>
    <property type="gene ID" value="MELO3C008527.2"/>
</dbReference>